<dbReference type="EMBL" id="JABSTQ010009323">
    <property type="protein sequence ID" value="KAG0430438.1"/>
    <property type="molecule type" value="Genomic_DNA"/>
</dbReference>
<keyword evidence="2" id="KW-1185">Reference proteome</keyword>
<accession>A0AC60Q912</accession>
<proteinExistence type="predicted"/>
<name>A0AC60Q912_IXOPE</name>
<dbReference type="Proteomes" id="UP000805193">
    <property type="component" value="Unassembled WGS sequence"/>
</dbReference>
<evidence type="ECO:0000313" key="2">
    <source>
        <dbReference type="Proteomes" id="UP000805193"/>
    </source>
</evidence>
<reference evidence="1 2" key="1">
    <citation type="journal article" date="2020" name="Cell">
        <title>Large-Scale Comparative Analyses of Tick Genomes Elucidate Their Genetic Diversity and Vector Capacities.</title>
        <authorList>
            <consortium name="Tick Genome and Microbiome Consortium (TIGMIC)"/>
            <person name="Jia N."/>
            <person name="Wang J."/>
            <person name="Shi W."/>
            <person name="Du L."/>
            <person name="Sun Y."/>
            <person name="Zhan W."/>
            <person name="Jiang J.F."/>
            <person name="Wang Q."/>
            <person name="Zhang B."/>
            <person name="Ji P."/>
            <person name="Bell-Sakyi L."/>
            <person name="Cui X.M."/>
            <person name="Yuan T.T."/>
            <person name="Jiang B.G."/>
            <person name="Yang W.F."/>
            <person name="Lam T.T."/>
            <person name="Chang Q.C."/>
            <person name="Ding S.J."/>
            <person name="Wang X.J."/>
            <person name="Zhu J.G."/>
            <person name="Ruan X.D."/>
            <person name="Zhao L."/>
            <person name="Wei J.T."/>
            <person name="Ye R.Z."/>
            <person name="Que T.C."/>
            <person name="Du C.H."/>
            <person name="Zhou Y.H."/>
            <person name="Cheng J.X."/>
            <person name="Dai P.F."/>
            <person name="Guo W.B."/>
            <person name="Han X.H."/>
            <person name="Huang E.J."/>
            <person name="Li L.F."/>
            <person name="Wei W."/>
            <person name="Gao Y.C."/>
            <person name="Liu J.Z."/>
            <person name="Shao H.Z."/>
            <person name="Wang X."/>
            <person name="Wang C.C."/>
            <person name="Yang T.C."/>
            <person name="Huo Q.B."/>
            <person name="Li W."/>
            <person name="Chen H.Y."/>
            <person name="Chen S.E."/>
            <person name="Zhou L.G."/>
            <person name="Ni X.B."/>
            <person name="Tian J.H."/>
            <person name="Sheng Y."/>
            <person name="Liu T."/>
            <person name="Pan Y.S."/>
            <person name="Xia L.Y."/>
            <person name="Li J."/>
            <person name="Zhao F."/>
            <person name="Cao W.C."/>
        </authorList>
    </citation>
    <scope>NUCLEOTIDE SEQUENCE [LARGE SCALE GENOMIC DNA]</scope>
    <source>
        <strain evidence="1">Iper-2018</strain>
    </source>
</reference>
<organism evidence="1 2">
    <name type="scientific">Ixodes persulcatus</name>
    <name type="common">Taiga tick</name>
    <dbReference type="NCBI Taxonomy" id="34615"/>
    <lineage>
        <taxon>Eukaryota</taxon>
        <taxon>Metazoa</taxon>
        <taxon>Ecdysozoa</taxon>
        <taxon>Arthropoda</taxon>
        <taxon>Chelicerata</taxon>
        <taxon>Arachnida</taxon>
        <taxon>Acari</taxon>
        <taxon>Parasitiformes</taxon>
        <taxon>Ixodida</taxon>
        <taxon>Ixodoidea</taxon>
        <taxon>Ixodidae</taxon>
        <taxon>Ixodinae</taxon>
        <taxon>Ixodes</taxon>
    </lineage>
</organism>
<gene>
    <name evidence="1" type="ORF">HPB47_022698</name>
</gene>
<protein>
    <submittedName>
        <fullName evidence="1">Uncharacterized protein</fullName>
    </submittedName>
</protein>
<evidence type="ECO:0000313" key="1">
    <source>
        <dbReference type="EMBL" id="KAG0430438.1"/>
    </source>
</evidence>
<comment type="caution">
    <text evidence="1">The sequence shown here is derived from an EMBL/GenBank/DDBJ whole genome shotgun (WGS) entry which is preliminary data.</text>
</comment>
<sequence length="598" mass="68648">GPCGTGPINPRVEARTERRLLYSEWARLAIWYKEQPIQLIRRYFGVKTGLYFTWLGFYTGMLLLPAIVGILTAIYGVVMLTVNVPVMETCDPKIFGNLVLCPACKKSCPYDHLSNKCTFSKIVYLFENPATVAFSIFIALWATIFMEMWKRRQAVLKWEWKLSDLDTLSLLLALIAVFGIITYRIILTGLLLRDKQWRQFAPLTTAITASTLNLVIILIMDRIYARIAKWLTYVEVPRTEEEYEDRYTVKMFLFNFFNTYSSLFYIAFFKGRFSGYPGNPGTLFGYSLEKCPGGCLYEVCVQLAIVMMGKQFFNHLCEIGIPFVKNWWRSRRHEKATSVDRQSLAQWEADYDLEPWTTLSLFDEYLEMAVQFGFVTLFAMAFPLAPLFAFLNNVIEIRVDAYKYTAQLRRPLAQRVPDIGSWQVILKGISSLAVIVNAFLIAFTSDTIPRVVYRTTYSSDFSLTGFVNFTLSVFDTSDFEEDARPENATLNGVVIKQCRYFDYREPPGEDNPYSLSLIYWQIFTARLIFVVVFEHIVFAVTGLLDTIIPDVPRSVQERIKREQIVTQEVFAEYERTGPGTPSEAVPKSPVAAIQPPAE</sequence>
<feature type="non-terminal residue" evidence="1">
    <location>
        <position position="1"/>
    </location>
</feature>